<organism evidence="4 5">
    <name type="scientific">Cinchona calisaya</name>
    <dbReference type="NCBI Taxonomy" id="153742"/>
    <lineage>
        <taxon>Eukaryota</taxon>
        <taxon>Viridiplantae</taxon>
        <taxon>Streptophyta</taxon>
        <taxon>Embryophyta</taxon>
        <taxon>Tracheophyta</taxon>
        <taxon>Spermatophyta</taxon>
        <taxon>Magnoliopsida</taxon>
        <taxon>eudicotyledons</taxon>
        <taxon>Gunneridae</taxon>
        <taxon>Pentapetalae</taxon>
        <taxon>asterids</taxon>
        <taxon>lamiids</taxon>
        <taxon>Gentianales</taxon>
        <taxon>Rubiaceae</taxon>
        <taxon>Cinchonoideae</taxon>
        <taxon>Cinchoneae</taxon>
        <taxon>Cinchona</taxon>
    </lineage>
</organism>
<proteinExistence type="inferred from homology"/>
<dbReference type="Gene3D" id="4.10.410.60">
    <property type="match status" value="1"/>
</dbReference>
<accession>A0ABD2XYU9</accession>
<keyword evidence="5" id="KW-1185">Reference proteome</keyword>
<evidence type="ECO:0000256" key="1">
    <source>
        <dbReference type="ARBA" id="ARBA00006598"/>
    </source>
</evidence>
<dbReference type="GO" id="GO:0005840">
    <property type="term" value="C:ribosome"/>
    <property type="evidence" value="ECO:0007669"/>
    <property type="project" value="UniProtKB-KW"/>
</dbReference>
<dbReference type="PANTHER" id="PTHR36400">
    <property type="entry name" value="RIBOSOMAL PROTEIN L35"/>
    <property type="match status" value="1"/>
</dbReference>
<comment type="similarity">
    <text evidence="1">Belongs to the bacterial ribosomal protein bL35 family.</text>
</comment>
<dbReference type="Proteomes" id="UP001630127">
    <property type="component" value="Unassembled WGS sequence"/>
</dbReference>
<sequence>MQRWCSKFRSLAPALHSSAKPQNFTSIAKRSLHISANLLNKTTTHFPISPNFVLLRNAPQISHPSSSIPSLLSLLQVRYITAKQRKRKLKSRKPMTPITSKVKKIKIKCYSSFKGRFRVMNDGQIKRWKEGKRHNAHLKSKKAKRRLRRPGTVPLAYAKVMKKLNFSG</sequence>
<dbReference type="Pfam" id="PF01632">
    <property type="entry name" value="Ribosomal_L35p"/>
    <property type="match status" value="1"/>
</dbReference>
<evidence type="ECO:0000313" key="5">
    <source>
        <dbReference type="Proteomes" id="UP001630127"/>
    </source>
</evidence>
<evidence type="ECO:0000256" key="3">
    <source>
        <dbReference type="ARBA" id="ARBA00023274"/>
    </source>
</evidence>
<evidence type="ECO:0008006" key="6">
    <source>
        <dbReference type="Google" id="ProtNLM"/>
    </source>
</evidence>
<gene>
    <name evidence="4" type="ORF">ACH5RR_039156</name>
</gene>
<protein>
    <recommendedName>
        <fullName evidence="6">50S ribosomal protein L35</fullName>
    </recommendedName>
</protein>
<evidence type="ECO:0000313" key="4">
    <source>
        <dbReference type="EMBL" id="KAL3500063.1"/>
    </source>
</evidence>
<dbReference type="InterPro" id="IPR037229">
    <property type="entry name" value="Ribosomal_bL35_sf"/>
</dbReference>
<keyword evidence="2" id="KW-0689">Ribosomal protein</keyword>
<reference evidence="4 5" key="1">
    <citation type="submission" date="2024-11" db="EMBL/GenBank/DDBJ databases">
        <title>A near-complete genome assembly of Cinchona calisaya.</title>
        <authorList>
            <person name="Lian D.C."/>
            <person name="Zhao X.W."/>
            <person name="Wei L."/>
        </authorList>
    </citation>
    <scope>NUCLEOTIDE SEQUENCE [LARGE SCALE GENOMIC DNA]</scope>
    <source>
        <tissue evidence="4">Nenye</tissue>
    </source>
</reference>
<keyword evidence="3" id="KW-0687">Ribonucleoprotein</keyword>
<name>A0ABD2XYU9_9GENT</name>
<dbReference type="InterPro" id="IPR021137">
    <property type="entry name" value="Ribosomal_bL35-like"/>
</dbReference>
<dbReference type="PANTHER" id="PTHR36400:SF1">
    <property type="entry name" value="RIBOSOMAL PROTEIN L35"/>
    <property type="match status" value="1"/>
</dbReference>
<dbReference type="GO" id="GO:1990904">
    <property type="term" value="C:ribonucleoprotein complex"/>
    <property type="evidence" value="ECO:0007669"/>
    <property type="project" value="UniProtKB-KW"/>
</dbReference>
<comment type="caution">
    <text evidence="4">The sequence shown here is derived from an EMBL/GenBank/DDBJ whole genome shotgun (WGS) entry which is preliminary data.</text>
</comment>
<dbReference type="AlphaFoldDB" id="A0ABD2XYU9"/>
<dbReference type="EMBL" id="JBJUIK010000016">
    <property type="protein sequence ID" value="KAL3500063.1"/>
    <property type="molecule type" value="Genomic_DNA"/>
</dbReference>
<dbReference type="SUPFAM" id="SSF143034">
    <property type="entry name" value="L35p-like"/>
    <property type="match status" value="1"/>
</dbReference>
<evidence type="ECO:0000256" key="2">
    <source>
        <dbReference type="ARBA" id="ARBA00022980"/>
    </source>
</evidence>